<feature type="chain" id="PRO_5014895471" evidence="1">
    <location>
        <begin position="33"/>
        <end position="85"/>
    </location>
</feature>
<name>A0A2M4CAV5_9DIPT</name>
<dbReference type="AlphaFoldDB" id="A0A2M4CAV5"/>
<reference evidence="2" key="1">
    <citation type="submission" date="2018-01" db="EMBL/GenBank/DDBJ databases">
        <title>An insight into the sialome of Amazonian anophelines.</title>
        <authorList>
            <person name="Ribeiro J.M."/>
            <person name="Scarpassa V."/>
            <person name="Calvo E."/>
        </authorList>
    </citation>
    <scope>NUCLEOTIDE SEQUENCE</scope>
    <source>
        <tissue evidence="2">Salivary glands</tissue>
    </source>
</reference>
<accession>A0A2M4CAV5</accession>
<protein>
    <submittedName>
        <fullName evidence="2">Putative secreted protein</fullName>
    </submittedName>
</protein>
<evidence type="ECO:0000313" key="2">
    <source>
        <dbReference type="EMBL" id="MBW62389.1"/>
    </source>
</evidence>
<evidence type="ECO:0000256" key="1">
    <source>
        <dbReference type="SAM" id="SignalP"/>
    </source>
</evidence>
<dbReference type="EMBL" id="GGFJ01013248">
    <property type="protein sequence ID" value="MBW62389.1"/>
    <property type="molecule type" value="Transcribed_RNA"/>
</dbReference>
<feature type="signal peptide" evidence="1">
    <location>
        <begin position="1"/>
        <end position="32"/>
    </location>
</feature>
<organism evidence="2">
    <name type="scientific">Anopheles marajoara</name>
    <dbReference type="NCBI Taxonomy" id="58244"/>
    <lineage>
        <taxon>Eukaryota</taxon>
        <taxon>Metazoa</taxon>
        <taxon>Ecdysozoa</taxon>
        <taxon>Arthropoda</taxon>
        <taxon>Hexapoda</taxon>
        <taxon>Insecta</taxon>
        <taxon>Pterygota</taxon>
        <taxon>Neoptera</taxon>
        <taxon>Endopterygota</taxon>
        <taxon>Diptera</taxon>
        <taxon>Nematocera</taxon>
        <taxon>Culicoidea</taxon>
        <taxon>Culicidae</taxon>
        <taxon>Anophelinae</taxon>
        <taxon>Anopheles</taxon>
    </lineage>
</organism>
<proteinExistence type="predicted"/>
<keyword evidence="1" id="KW-0732">Signal</keyword>
<sequence>MLLPLLQPLTAGLSAPCILVFVWVEEVAPVDADNWTGWSKSLPTPIFEVPVLDERSPELESVGSSDDPTSDWECNSGCCRESLCR</sequence>